<dbReference type="Proteomes" id="UP000294933">
    <property type="component" value="Unassembled WGS sequence"/>
</dbReference>
<dbReference type="STRING" id="50990.A0A4Y7PHK4"/>
<organism evidence="2 3">
    <name type="scientific">Rickenella mellea</name>
    <dbReference type="NCBI Taxonomy" id="50990"/>
    <lineage>
        <taxon>Eukaryota</taxon>
        <taxon>Fungi</taxon>
        <taxon>Dikarya</taxon>
        <taxon>Basidiomycota</taxon>
        <taxon>Agaricomycotina</taxon>
        <taxon>Agaricomycetes</taxon>
        <taxon>Hymenochaetales</taxon>
        <taxon>Rickenellaceae</taxon>
        <taxon>Rickenella</taxon>
    </lineage>
</organism>
<evidence type="ECO:0000313" key="3">
    <source>
        <dbReference type="Proteomes" id="UP000294933"/>
    </source>
</evidence>
<dbReference type="EMBL" id="ML170334">
    <property type="protein sequence ID" value="TDL14471.1"/>
    <property type="molecule type" value="Genomic_DNA"/>
</dbReference>
<proteinExistence type="predicted"/>
<evidence type="ECO:0000256" key="1">
    <source>
        <dbReference type="SAM" id="MobiDB-lite"/>
    </source>
</evidence>
<name>A0A4Y7PHK4_9AGAM</name>
<evidence type="ECO:0000313" key="2">
    <source>
        <dbReference type="EMBL" id="TDL14471.1"/>
    </source>
</evidence>
<keyword evidence="3" id="KW-1185">Reference proteome</keyword>
<gene>
    <name evidence="2" type="ORF">BD410DRAFT_859818</name>
</gene>
<feature type="compositionally biased region" description="Acidic residues" evidence="1">
    <location>
        <begin position="84"/>
        <end position="117"/>
    </location>
</feature>
<accession>A0A4Y7PHK4</accession>
<reference evidence="2 3" key="1">
    <citation type="submission" date="2018-06" db="EMBL/GenBank/DDBJ databases">
        <title>A transcriptomic atlas of mushroom development highlights an independent origin of complex multicellularity.</title>
        <authorList>
            <consortium name="DOE Joint Genome Institute"/>
            <person name="Krizsan K."/>
            <person name="Almasi E."/>
            <person name="Merenyi Z."/>
            <person name="Sahu N."/>
            <person name="Viragh M."/>
            <person name="Koszo T."/>
            <person name="Mondo S."/>
            <person name="Kiss B."/>
            <person name="Balint B."/>
            <person name="Kues U."/>
            <person name="Barry K."/>
            <person name="Hegedus J.C."/>
            <person name="Henrissat B."/>
            <person name="Johnson J."/>
            <person name="Lipzen A."/>
            <person name="Ohm R."/>
            <person name="Nagy I."/>
            <person name="Pangilinan J."/>
            <person name="Yan J."/>
            <person name="Xiong Y."/>
            <person name="Grigoriev I.V."/>
            <person name="Hibbett D.S."/>
            <person name="Nagy L.G."/>
        </authorList>
    </citation>
    <scope>NUCLEOTIDE SEQUENCE [LARGE SCALE GENOMIC DNA]</scope>
    <source>
        <strain evidence="2 3">SZMC22713</strain>
    </source>
</reference>
<sequence length="126" mass="14818">MHVKQRTIRSIVQQANLDHKDTWHHQDKELVGRCMRLARQRQPYLKRFYRDWATEEYIKVHLKNKRHYEKRRDKKKKAAGMVDEGVDDGDDDDDDGDDDDDTEESSEESGEGEESGGEELRAIADD</sequence>
<protein>
    <submittedName>
        <fullName evidence="2">Uncharacterized protein</fullName>
    </submittedName>
</protein>
<dbReference type="VEuPathDB" id="FungiDB:BD410DRAFT_859818"/>
<dbReference type="OrthoDB" id="2755069at2759"/>
<dbReference type="AlphaFoldDB" id="A0A4Y7PHK4"/>
<feature type="region of interest" description="Disordered" evidence="1">
    <location>
        <begin position="67"/>
        <end position="126"/>
    </location>
</feature>
<feature type="compositionally biased region" description="Basic residues" evidence="1">
    <location>
        <begin position="67"/>
        <end position="78"/>
    </location>
</feature>